<keyword evidence="2" id="KW-0812">Transmembrane</keyword>
<gene>
    <name evidence="3" type="ORF">TDUB1175_LOCUS16358</name>
</gene>
<accession>A0A7R9ZC44</accession>
<dbReference type="PANTHER" id="PTHR35270:SF2">
    <property type="entry name" value="FUSELESS, ISOFORM A"/>
    <property type="match status" value="1"/>
</dbReference>
<evidence type="ECO:0000256" key="1">
    <source>
        <dbReference type="SAM" id="MobiDB-lite"/>
    </source>
</evidence>
<feature type="transmembrane region" description="Helical" evidence="2">
    <location>
        <begin position="97"/>
        <end position="117"/>
    </location>
</feature>
<dbReference type="Pfam" id="PF15993">
    <property type="entry name" value="Fuseless"/>
    <property type="match status" value="1"/>
</dbReference>
<keyword evidence="2" id="KW-1133">Transmembrane helix</keyword>
<feature type="compositionally biased region" description="Basic and acidic residues" evidence="1">
    <location>
        <begin position="165"/>
        <end position="175"/>
    </location>
</feature>
<dbReference type="InterPro" id="IPR032751">
    <property type="entry name" value="Fuseless"/>
</dbReference>
<proteinExistence type="predicted"/>
<feature type="transmembrane region" description="Helical" evidence="2">
    <location>
        <begin position="195"/>
        <end position="213"/>
    </location>
</feature>
<sequence>MSTPLPLMASHLPLQITVGALCASYWRGAWYIFDYSLYPNDRFKSAVASFLAGSGLLGMKQYIVSPQYNGSKILVRTIPPPSNISLRAYFLKMNRFVYLYGMGIACVLIWRGAWLMWDELVDSIEDTIRNRSSISGGIDKESAVIAKSPLVPVESKPVALNPTRPKSDDADCSNPHHDHHIEHNAVSGDHVDRNLLYSGIASHVFATVGLLMIGRFKSVMAPPANISMLTDTFLHGKGKEFARAARSFAPQR</sequence>
<keyword evidence="2" id="KW-0472">Membrane</keyword>
<protein>
    <submittedName>
        <fullName evidence="3">Uncharacterized protein</fullName>
    </submittedName>
</protein>
<dbReference type="EMBL" id="HBED01032679">
    <property type="protein sequence ID" value="CAD8317564.1"/>
    <property type="molecule type" value="Transcribed_RNA"/>
</dbReference>
<reference evidence="3" key="1">
    <citation type="submission" date="2021-01" db="EMBL/GenBank/DDBJ databases">
        <authorList>
            <person name="Corre E."/>
            <person name="Pelletier E."/>
            <person name="Niang G."/>
            <person name="Scheremetjew M."/>
            <person name="Finn R."/>
            <person name="Kale V."/>
            <person name="Holt S."/>
            <person name="Cochrane G."/>
            <person name="Meng A."/>
            <person name="Brown T."/>
            <person name="Cohen L."/>
        </authorList>
    </citation>
    <scope>NUCLEOTIDE SEQUENCE</scope>
    <source>
        <strain evidence="3">CCMP147</strain>
    </source>
</reference>
<evidence type="ECO:0000313" key="3">
    <source>
        <dbReference type="EMBL" id="CAD8317564.1"/>
    </source>
</evidence>
<organism evidence="3">
    <name type="scientific">Pseudictyota dubia</name>
    <dbReference type="NCBI Taxonomy" id="2749911"/>
    <lineage>
        <taxon>Eukaryota</taxon>
        <taxon>Sar</taxon>
        <taxon>Stramenopiles</taxon>
        <taxon>Ochrophyta</taxon>
        <taxon>Bacillariophyta</taxon>
        <taxon>Mediophyceae</taxon>
        <taxon>Biddulphiophycidae</taxon>
        <taxon>Eupodiscales</taxon>
        <taxon>Odontellaceae</taxon>
        <taxon>Pseudictyota</taxon>
    </lineage>
</organism>
<name>A0A7R9ZC44_9STRA</name>
<feature type="region of interest" description="Disordered" evidence="1">
    <location>
        <begin position="156"/>
        <end position="175"/>
    </location>
</feature>
<evidence type="ECO:0000256" key="2">
    <source>
        <dbReference type="SAM" id="Phobius"/>
    </source>
</evidence>
<dbReference type="PANTHER" id="PTHR35270">
    <property type="entry name" value="FUSELESS, ISOFORM A"/>
    <property type="match status" value="1"/>
</dbReference>
<dbReference type="AlphaFoldDB" id="A0A7R9ZC44"/>